<dbReference type="PROSITE" id="PS51257">
    <property type="entry name" value="PROKAR_LIPOPROTEIN"/>
    <property type="match status" value="1"/>
</dbReference>
<comment type="caution">
    <text evidence="2">The sequence shown here is derived from an EMBL/GenBank/DDBJ whole genome shotgun (WGS) entry which is preliminary data.</text>
</comment>
<evidence type="ECO:0008006" key="4">
    <source>
        <dbReference type="Google" id="ProtNLM"/>
    </source>
</evidence>
<keyword evidence="1" id="KW-0732">Signal</keyword>
<sequence>MTVRTVVQGFALATAMTVAAVAVPATAHAAGGGCRTWSSGEFSLTSCISNQGSTALPDAYFNRLPGNCTGTSLELRTTGGSLIKSAGWGCIVGHQGPLPTGMSSGTRYIARACIKVSGGKFCGDSWEAWI</sequence>
<dbReference type="AlphaFoldDB" id="A0A2T0KH10"/>
<accession>A0A2T0KH10</accession>
<evidence type="ECO:0000256" key="1">
    <source>
        <dbReference type="SAM" id="SignalP"/>
    </source>
</evidence>
<evidence type="ECO:0000313" key="2">
    <source>
        <dbReference type="EMBL" id="PRX22527.1"/>
    </source>
</evidence>
<protein>
    <recommendedName>
        <fullName evidence="4">Secreted protein</fullName>
    </recommendedName>
</protein>
<evidence type="ECO:0000313" key="3">
    <source>
        <dbReference type="Proteomes" id="UP000239415"/>
    </source>
</evidence>
<dbReference type="RefSeq" id="WP_146169054.1">
    <property type="nucleotide sequence ID" value="NZ_BOMO01000190.1"/>
</dbReference>
<feature type="signal peptide" evidence="1">
    <location>
        <begin position="1"/>
        <end position="29"/>
    </location>
</feature>
<name>A0A2T0KH10_9ACTN</name>
<gene>
    <name evidence="2" type="ORF">CLV67_10454</name>
</gene>
<dbReference type="Proteomes" id="UP000239415">
    <property type="component" value="Unassembled WGS sequence"/>
</dbReference>
<feature type="chain" id="PRO_5015559951" description="Secreted protein" evidence="1">
    <location>
        <begin position="30"/>
        <end position="130"/>
    </location>
</feature>
<organism evidence="2 3">
    <name type="scientific">Actinoplanes italicus</name>
    <dbReference type="NCBI Taxonomy" id="113567"/>
    <lineage>
        <taxon>Bacteria</taxon>
        <taxon>Bacillati</taxon>
        <taxon>Actinomycetota</taxon>
        <taxon>Actinomycetes</taxon>
        <taxon>Micromonosporales</taxon>
        <taxon>Micromonosporaceae</taxon>
        <taxon>Actinoplanes</taxon>
    </lineage>
</organism>
<dbReference type="EMBL" id="PVMZ01000004">
    <property type="protein sequence ID" value="PRX22527.1"/>
    <property type="molecule type" value="Genomic_DNA"/>
</dbReference>
<proteinExistence type="predicted"/>
<keyword evidence="3" id="KW-1185">Reference proteome</keyword>
<reference evidence="2 3" key="1">
    <citation type="submission" date="2018-03" db="EMBL/GenBank/DDBJ databases">
        <title>Genomic Encyclopedia of Archaeal and Bacterial Type Strains, Phase II (KMG-II): from individual species to whole genera.</title>
        <authorList>
            <person name="Goeker M."/>
        </authorList>
    </citation>
    <scope>NUCLEOTIDE SEQUENCE [LARGE SCALE GENOMIC DNA]</scope>
    <source>
        <strain evidence="2 3">DSM 43146</strain>
    </source>
</reference>